<feature type="domain" description="26S proteasome regulatory subunit RPN2 C-terminal" evidence="8">
    <location>
        <begin position="880"/>
        <end position="1060"/>
    </location>
</feature>
<dbReference type="InterPro" id="IPR040623">
    <property type="entry name" value="RPN2_C"/>
</dbReference>
<feature type="domain" description="26S proteasome non-ATPase regulatory subunit 1/RPN2 N-terminal" evidence="9">
    <location>
        <begin position="194"/>
        <end position="436"/>
    </location>
</feature>
<evidence type="ECO:0000256" key="2">
    <source>
        <dbReference type="ARBA" id="ARBA00006308"/>
    </source>
</evidence>
<dbReference type="InterPro" id="IPR016642">
    <property type="entry name" value="26S_Psome_Rpn2"/>
</dbReference>
<dbReference type="PANTHER" id="PTHR10943">
    <property type="entry name" value="26S PROTEASOME NON-ATPASE REGULATORY SUBUNIT"/>
    <property type="match status" value="1"/>
</dbReference>
<accession>A0AA38RK33</accession>
<dbReference type="Proteomes" id="UP001174691">
    <property type="component" value="Unassembled WGS sequence"/>
</dbReference>
<feature type="compositionally biased region" description="Basic and acidic residues" evidence="7">
    <location>
        <begin position="964"/>
        <end position="1006"/>
    </location>
</feature>
<dbReference type="PANTHER" id="PTHR10943:SF2">
    <property type="entry name" value="26S PROTEASOME NON-ATPASE REGULATORY SUBUNIT 1"/>
    <property type="match status" value="1"/>
</dbReference>
<organism evidence="10 11">
    <name type="scientific">Coniochaeta hoffmannii</name>
    <dbReference type="NCBI Taxonomy" id="91930"/>
    <lineage>
        <taxon>Eukaryota</taxon>
        <taxon>Fungi</taxon>
        <taxon>Dikarya</taxon>
        <taxon>Ascomycota</taxon>
        <taxon>Pezizomycotina</taxon>
        <taxon>Sordariomycetes</taxon>
        <taxon>Sordariomycetidae</taxon>
        <taxon>Coniochaetales</taxon>
        <taxon>Coniochaetaceae</taxon>
        <taxon>Coniochaeta</taxon>
    </lineage>
</organism>
<evidence type="ECO:0000313" key="11">
    <source>
        <dbReference type="Proteomes" id="UP001174691"/>
    </source>
</evidence>
<feature type="compositionally biased region" description="Basic and acidic residues" evidence="7">
    <location>
        <begin position="940"/>
        <end position="949"/>
    </location>
</feature>
<feature type="domain" description="26S proteasome non-ATPase regulatory subunit 1/RPN2 N-terminal" evidence="9">
    <location>
        <begin position="6"/>
        <end position="135"/>
    </location>
</feature>
<evidence type="ECO:0000256" key="1">
    <source>
        <dbReference type="ARBA" id="ARBA00002187"/>
    </source>
</evidence>
<keyword evidence="4" id="KW-0677">Repeat</keyword>
<proteinExistence type="inferred from homology"/>
<dbReference type="EMBL" id="JANBVN010000073">
    <property type="protein sequence ID" value="KAJ9150147.1"/>
    <property type="molecule type" value="Genomic_DNA"/>
</dbReference>
<dbReference type="AlphaFoldDB" id="A0AA38RK33"/>
<evidence type="ECO:0000313" key="10">
    <source>
        <dbReference type="EMBL" id="KAJ9150147.1"/>
    </source>
</evidence>
<comment type="similarity">
    <text evidence="2 6">Belongs to the proteasome subunit S1 family.</text>
</comment>
<dbReference type="Pfam" id="PF18004">
    <property type="entry name" value="RPN2_C"/>
    <property type="match status" value="1"/>
</dbReference>
<dbReference type="GO" id="GO:0030234">
    <property type="term" value="F:enzyme regulator activity"/>
    <property type="evidence" value="ECO:0007669"/>
    <property type="project" value="UniProtKB-UniRule"/>
</dbReference>
<dbReference type="GO" id="GO:0005634">
    <property type="term" value="C:nucleus"/>
    <property type="evidence" value="ECO:0007669"/>
    <property type="project" value="TreeGrafter"/>
</dbReference>
<reference evidence="10" key="1">
    <citation type="submission" date="2022-07" db="EMBL/GenBank/DDBJ databases">
        <title>Fungi with potential for degradation of polypropylene.</title>
        <authorList>
            <person name="Gostincar C."/>
        </authorList>
    </citation>
    <scope>NUCLEOTIDE SEQUENCE</scope>
    <source>
        <strain evidence="10">EXF-13287</strain>
    </source>
</reference>
<sequence>MPGLLTSAKGILAFLAEDEPELKVFALKTLNEDIDTVWTEVAGSLSEIESLWEDETFSERQLAALVCAKVYYHLQAYNESMSFALAAGDLFRLDSPGEFEETIISKCVDQYIAVSSSRHTPSKQAKVDAELPAIATTFASGSSDGAALISPTTPFSQTTLPSKSLLSRASTDNTILDPTFTAPKEGRSASVADINANTELALQRIIERLFESCLQQGKYKQVVGIAVESKNLDVLRRVIKRASDDEKQSKGKSAEAGQGPAEELMEYILGICMDIVQERSLRTEILHLILELLNEIPNPDYFAIAKCVVYLDSDEQASRMLRTLVENGDRKSVAIAYQIAFDLYDNGTQEFLGKVIQSLPSGEAPKQPETAAEDNGEGATESDALMKDQGDSTAKDKEPAQEELPETLAKPFKNIRDILDGTKTIKLNLEFLYRNNHTDLSILNKVRDSLEGRNSIFHTAVTFCNAFMNAGTTHDKFFRDNLDWLGKAVNWSKFTATAALGVIHKGNLTQSRKLLEPYLPKQSGISSGSLYSQGGALYAYGLIHANHGADALDYLRTMFTSTDDEVIQHGGALGLGIAGMATGNEQIFESLKNVLFTDSALNGEAVGLAMGLIMLGTGNAKALEDMFTYAHDTTHEKIVRGCAIGMALIMYGRQEGADAMIDGLLSDPDPTLRYGGILTVAMAYCGTGSNKAIRKLLHIAVSDVNDDVRRIAVMSLGFIMFRKPGSVPRMVELLAESYNPHVRYGSAMALGISCAGTGLDEAIDLLEPMMKDPSDFVRQGALIALSMIMVQQNEVMNPKVAAIRKTLRKVVGDRHEDAMTKFGASLALGIIDAGGRNCTIGLQTQTGNLNMAGIVGMAVFTQYWYWFPFTHFLSLSFSPTSIIGLDSDLEIPSFKFSCATRPSLFDYPPEQEAKVEEGPAPVSTAILSTTAQAKRRAQKKERALRRESMDIDSTPTAAKSGHAAGDKMDVDDDKKAKTDKADDKKEGEERAEKETSATPDTKKKAEKEKVGYEIENMSRVLPGQLKYISFPAGRFKPVKKPTGGPLLLEDTQPDEPKVLIEEKLKKVTTEKAPVAGQTTGASGSGGGRSLQDRTNRIAQLLQEGAAEGGNGRGLSNSQLQDVLAELAASRPGAGANEPGTGSGAAAAAGVLTAVDEDQEGDEEAPVPDAFDYYTDAEEDE</sequence>
<dbReference type="GO" id="GO:0042176">
    <property type="term" value="P:regulation of protein catabolic process"/>
    <property type="evidence" value="ECO:0007669"/>
    <property type="project" value="UniProtKB-UniRule"/>
</dbReference>
<feature type="compositionally biased region" description="Low complexity" evidence="7">
    <location>
        <begin position="1143"/>
        <end position="1153"/>
    </location>
</feature>
<dbReference type="FunFam" id="1.25.10.10:FF:000017">
    <property type="entry name" value="26S proteasome non-ATPase regulatory subunit 1"/>
    <property type="match status" value="1"/>
</dbReference>
<dbReference type="GO" id="GO:0034515">
    <property type="term" value="C:proteasome storage granule"/>
    <property type="evidence" value="ECO:0007669"/>
    <property type="project" value="TreeGrafter"/>
</dbReference>
<evidence type="ECO:0000256" key="3">
    <source>
        <dbReference type="ARBA" id="ARBA00015684"/>
    </source>
</evidence>
<keyword evidence="5 6" id="KW-0647">Proteasome</keyword>
<dbReference type="InterPro" id="IPR002015">
    <property type="entry name" value="Proteasome/cyclosome_rpt"/>
</dbReference>
<evidence type="ECO:0000256" key="6">
    <source>
        <dbReference type="PIRNR" id="PIRNR015947"/>
    </source>
</evidence>
<feature type="compositionally biased region" description="Basic and acidic residues" evidence="7">
    <location>
        <begin position="384"/>
        <end position="400"/>
    </location>
</feature>
<protein>
    <recommendedName>
        <fullName evidence="3 6">26S proteasome regulatory subunit RPN2</fullName>
    </recommendedName>
</protein>
<evidence type="ECO:0000256" key="5">
    <source>
        <dbReference type="ARBA" id="ARBA00022942"/>
    </source>
</evidence>
<name>A0AA38RK33_9PEZI</name>
<keyword evidence="11" id="KW-1185">Reference proteome</keyword>
<dbReference type="GO" id="GO:0008540">
    <property type="term" value="C:proteasome regulatory particle, base subcomplex"/>
    <property type="evidence" value="ECO:0007669"/>
    <property type="project" value="UniProtKB-UniRule"/>
</dbReference>
<dbReference type="Pfam" id="PF21505">
    <property type="entry name" value="RPN2_N"/>
    <property type="match status" value="2"/>
</dbReference>
<feature type="region of interest" description="Disordered" evidence="7">
    <location>
        <begin position="1034"/>
        <end position="1180"/>
    </location>
</feature>
<dbReference type="SUPFAM" id="SSF48371">
    <property type="entry name" value="ARM repeat"/>
    <property type="match status" value="1"/>
</dbReference>
<comment type="function">
    <text evidence="1 6">Acts as a regulatory subunit of the 26S proteasome which is involved in the ATP-dependent degradation of ubiquitinated proteins.</text>
</comment>
<feature type="compositionally biased region" description="Basic and acidic residues" evidence="7">
    <location>
        <begin position="1054"/>
        <end position="1069"/>
    </location>
</feature>
<dbReference type="Pfam" id="PF13646">
    <property type="entry name" value="HEAT_2"/>
    <property type="match status" value="1"/>
</dbReference>
<feature type="compositionally biased region" description="Acidic residues" evidence="7">
    <location>
        <begin position="1154"/>
        <end position="1165"/>
    </location>
</feature>
<dbReference type="Gene3D" id="1.25.10.10">
    <property type="entry name" value="Leucine-rich Repeat Variant"/>
    <property type="match status" value="1"/>
</dbReference>
<dbReference type="InterPro" id="IPR016024">
    <property type="entry name" value="ARM-type_fold"/>
</dbReference>
<comment type="caution">
    <text evidence="10">The sequence shown here is derived from an EMBL/GenBank/DDBJ whole genome shotgun (WGS) entry which is preliminary data.</text>
</comment>
<evidence type="ECO:0000259" key="9">
    <source>
        <dbReference type="Pfam" id="PF21505"/>
    </source>
</evidence>
<feature type="region of interest" description="Disordered" evidence="7">
    <location>
        <begin position="910"/>
        <end position="1006"/>
    </location>
</feature>
<dbReference type="InterPro" id="IPR011989">
    <property type="entry name" value="ARM-like"/>
</dbReference>
<dbReference type="GO" id="GO:0043161">
    <property type="term" value="P:proteasome-mediated ubiquitin-dependent protein catabolic process"/>
    <property type="evidence" value="ECO:0007669"/>
    <property type="project" value="TreeGrafter"/>
</dbReference>
<gene>
    <name evidence="10" type="ORF">NKR19_g5348</name>
</gene>
<dbReference type="Pfam" id="PF01851">
    <property type="entry name" value="PC_rep"/>
    <property type="match status" value="2"/>
</dbReference>
<evidence type="ECO:0000256" key="7">
    <source>
        <dbReference type="SAM" id="MobiDB-lite"/>
    </source>
</evidence>
<dbReference type="InterPro" id="IPR048570">
    <property type="entry name" value="PSMD1_RPN2_N"/>
</dbReference>
<feature type="region of interest" description="Disordered" evidence="7">
    <location>
        <begin position="360"/>
        <end position="407"/>
    </location>
</feature>
<dbReference type="PIRSF" id="PIRSF015947">
    <property type="entry name" value="26S_Psome_Rpn2"/>
    <property type="match status" value="1"/>
</dbReference>
<evidence type="ECO:0000259" key="8">
    <source>
        <dbReference type="Pfam" id="PF18004"/>
    </source>
</evidence>
<evidence type="ECO:0000256" key="4">
    <source>
        <dbReference type="ARBA" id="ARBA00022737"/>
    </source>
</evidence>